<dbReference type="Proteomes" id="UP000245728">
    <property type="component" value="Chromosome"/>
</dbReference>
<dbReference type="EMBL" id="CP029347">
    <property type="protein sequence ID" value="AWL11318.1"/>
    <property type="molecule type" value="Genomic_DNA"/>
</dbReference>
<dbReference type="InterPro" id="IPR007293">
    <property type="entry name" value="FlgP"/>
</dbReference>
<dbReference type="InterPro" id="IPR024952">
    <property type="entry name" value="LPP20-like_dom"/>
</dbReference>
<keyword evidence="3" id="KW-1185">Reference proteome</keyword>
<dbReference type="AlphaFoldDB" id="A0A2S2E0Z5"/>
<feature type="domain" description="Lipoprotein LPP20-like" evidence="1">
    <location>
        <begin position="62"/>
        <end position="131"/>
    </location>
</feature>
<protein>
    <recommendedName>
        <fullName evidence="1">Lipoprotein LPP20-like domain-containing protein</fullName>
    </recommendedName>
</protein>
<dbReference type="RefSeq" id="WP_109338978.1">
    <property type="nucleotide sequence ID" value="NZ_CP029347.1"/>
</dbReference>
<dbReference type="OrthoDB" id="7348506at2"/>
<sequence>MKQISLGVTLGLALLTGGCSSVFDRQVEWEYVEPDHYPVVKAVGYAPVSVQKGQTSSVRRINAIKASKLDAYRELAEQVYGQRIRGSQTIQDLVLQDDQLQASVDAVIRGAEIIKSYPVGEDTYATEVKLDMKKVHDMYISTSRPRRIKNVTYY</sequence>
<evidence type="ECO:0000313" key="3">
    <source>
        <dbReference type="Proteomes" id="UP000245728"/>
    </source>
</evidence>
<accession>A0A2S2E0Z5</accession>
<dbReference type="KEGG" id="salh:HMF8227_00823"/>
<organism evidence="2 3">
    <name type="scientific">Saliniradius amylolyticus</name>
    <dbReference type="NCBI Taxonomy" id="2183582"/>
    <lineage>
        <taxon>Bacteria</taxon>
        <taxon>Pseudomonadati</taxon>
        <taxon>Pseudomonadota</taxon>
        <taxon>Gammaproteobacteria</taxon>
        <taxon>Alteromonadales</taxon>
        <taxon>Alteromonadaceae</taxon>
        <taxon>Saliniradius</taxon>
    </lineage>
</organism>
<dbReference type="PROSITE" id="PS51257">
    <property type="entry name" value="PROKAR_LIPOPROTEIN"/>
    <property type="match status" value="1"/>
</dbReference>
<dbReference type="PIRSF" id="PIRSF028687">
    <property type="entry name" value="UCP028687"/>
    <property type="match status" value="1"/>
</dbReference>
<proteinExistence type="predicted"/>
<reference evidence="2 3" key="1">
    <citation type="submission" date="2018-05" db="EMBL/GenBank/DDBJ databases">
        <title>Salinimonas sp. HMF8227 Genome sequencing and assembly.</title>
        <authorList>
            <person name="Kang H."/>
            <person name="Kang J."/>
            <person name="Cha I."/>
            <person name="Kim H."/>
            <person name="Joh K."/>
        </authorList>
    </citation>
    <scope>NUCLEOTIDE SEQUENCE [LARGE SCALE GENOMIC DNA]</scope>
    <source>
        <strain evidence="2 3">HMF8227</strain>
    </source>
</reference>
<gene>
    <name evidence="2" type="ORF">HMF8227_00823</name>
</gene>
<dbReference type="Pfam" id="PF02169">
    <property type="entry name" value="LPP20"/>
    <property type="match status" value="1"/>
</dbReference>
<evidence type="ECO:0000313" key="2">
    <source>
        <dbReference type="EMBL" id="AWL11318.1"/>
    </source>
</evidence>
<name>A0A2S2E0Z5_9ALTE</name>
<evidence type="ECO:0000259" key="1">
    <source>
        <dbReference type="Pfam" id="PF02169"/>
    </source>
</evidence>